<organism evidence="1">
    <name type="scientific">bioreactor metagenome</name>
    <dbReference type="NCBI Taxonomy" id="1076179"/>
    <lineage>
        <taxon>unclassified sequences</taxon>
        <taxon>metagenomes</taxon>
        <taxon>ecological metagenomes</taxon>
    </lineage>
</organism>
<dbReference type="AlphaFoldDB" id="A0A645F785"/>
<accession>A0A645F785</accession>
<name>A0A645F785_9ZZZZ</name>
<protein>
    <submittedName>
        <fullName evidence="1">Uncharacterized protein</fullName>
    </submittedName>
</protein>
<comment type="caution">
    <text evidence="1">The sequence shown here is derived from an EMBL/GenBank/DDBJ whole genome shotgun (WGS) entry which is preliminary data.</text>
</comment>
<evidence type="ECO:0000313" key="1">
    <source>
        <dbReference type="EMBL" id="MPN08343.1"/>
    </source>
</evidence>
<sequence>MYADHTAALIGDERIGGGAGHDFIFAVCFQNRIFRDFEVAAPLAGVLRSVYDAAGYGIGALPQTSDEGAGGLVVEFSALVNQPCFYTVSPFAHLLDQIEIPVNPLFFVTCKAQAAVIGLENMKFYGGEQRQIGFGLAVSEMLIRIFHISANLLFQSAECIKIFGMYAAAWQVVILHVFYLRGVRAVERLLAPV</sequence>
<gene>
    <name evidence="1" type="ORF">SDC9_155625</name>
</gene>
<dbReference type="EMBL" id="VSSQ01054382">
    <property type="protein sequence ID" value="MPN08343.1"/>
    <property type="molecule type" value="Genomic_DNA"/>
</dbReference>
<proteinExistence type="predicted"/>
<reference evidence="1" key="1">
    <citation type="submission" date="2019-08" db="EMBL/GenBank/DDBJ databases">
        <authorList>
            <person name="Kucharzyk K."/>
            <person name="Murdoch R.W."/>
            <person name="Higgins S."/>
            <person name="Loffler F."/>
        </authorList>
    </citation>
    <scope>NUCLEOTIDE SEQUENCE</scope>
</reference>